<evidence type="ECO:0000259" key="1">
    <source>
        <dbReference type="Pfam" id="PF13280"/>
    </source>
</evidence>
<dbReference type="Proteomes" id="UP001501581">
    <property type="component" value="Unassembled WGS sequence"/>
</dbReference>
<sequence>MAAPSYVRRIARLLDVFDQLQAHPDGVPVATLAEECGIDLEELREDLLAYYAADPGIWLGLSRRRVLEWTGTDSDQTDEDDEVDPTRALTVRLVEEPQDLGVEYLDAGELALIHAAASALLDVRGEGKDLALESAIDVIAETLMGDSDTTVQSSWRPANLDLLQQASAQRKKVRIRYSRQWETGVVEGTIEPWRLVQTTVRGWEVDAGPVAANGKLRTYLVSNVREVNLLEETFALPDDAETLLSQQRATTRVRMNLPHRARWALDEYAEASAVVADSDDGFTADVELLEPVGWRVGLITLAAGSDTRVLRPSGLLSEGPALARRLLAHHEAEPGEW</sequence>
<comment type="caution">
    <text evidence="2">The sequence shown here is derived from an EMBL/GenBank/DDBJ whole genome shotgun (WGS) entry which is preliminary data.</text>
</comment>
<dbReference type="RefSeq" id="WP_343989898.1">
    <property type="nucleotide sequence ID" value="NZ_BAAALG010000001.1"/>
</dbReference>
<dbReference type="EMBL" id="BAAALG010000001">
    <property type="protein sequence ID" value="GAA1089827.1"/>
    <property type="molecule type" value="Genomic_DNA"/>
</dbReference>
<name>A0ABN1TKD5_9ACTN</name>
<keyword evidence="3" id="KW-1185">Reference proteome</keyword>
<gene>
    <name evidence="2" type="ORF">GCM10009668_00300</name>
</gene>
<organism evidence="2 3">
    <name type="scientific">Nocardioides dubius</name>
    <dbReference type="NCBI Taxonomy" id="317019"/>
    <lineage>
        <taxon>Bacteria</taxon>
        <taxon>Bacillati</taxon>
        <taxon>Actinomycetota</taxon>
        <taxon>Actinomycetes</taxon>
        <taxon>Propionibacteriales</taxon>
        <taxon>Nocardioidaceae</taxon>
        <taxon>Nocardioides</taxon>
    </lineage>
</organism>
<dbReference type="PROSITE" id="PS52050">
    <property type="entry name" value="WYL"/>
    <property type="match status" value="1"/>
</dbReference>
<proteinExistence type="predicted"/>
<accession>A0ABN1TKD5</accession>
<dbReference type="InterPro" id="IPR026881">
    <property type="entry name" value="WYL_dom"/>
</dbReference>
<feature type="domain" description="WYL" evidence="1">
    <location>
        <begin position="159"/>
        <end position="227"/>
    </location>
</feature>
<evidence type="ECO:0000313" key="3">
    <source>
        <dbReference type="Proteomes" id="UP001501581"/>
    </source>
</evidence>
<dbReference type="Pfam" id="PF13280">
    <property type="entry name" value="WYL"/>
    <property type="match status" value="1"/>
</dbReference>
<protein>
    <recommendedName>
        <fullName evidence="1">WYL domain-containing protein</fullName>
    </recommendedName>
</protein>
<reference evidence="2 3" key="1">
    <citation type="journal article" date="2019" name="Int. J. Syst. Evol. Microbiol.">
        <title>The Global Catalogue of Microorganisms (GCM) 10K type strain sequencing project: providing services to taxonomists for standard genome sequencing and annotation.</title>
        <authorList>
            <consortium name="The Broad Institute Genomics Platform"/>
            <consortium name="The Broad Institute Genome Sequencing Center for Infectious Disease"/>
            <person name="Wu L."/>
            <person name="Ma J."/>
        </authorList>
    </citation>
    <scope>NUCLEOTIDE SEQUENCE [LARGE SCALE GENOMIC DNA]</scope>
    <source>
        <strain evidence="2 3">JCM 13008</strain>
    </source>
</reference>
<evidence type="ECO:0000313" key="2">
    <source>
        <dbReference type="EMBL" id="GAA1089827.1"/>
    </source>
</evidence>